<organism evidence="1 2">
    <name type="scientific">Brachionus plicatilis</name>
    <name type="common">Marine rotifer</name>
    <name type="synonym">Brachionus muelleri</name>
    <dbReference type="NCBI Taxonomy" id="10195"/>
    <lineage>
        <taxon>Eukaryota</taxon>
        <taxon>Metazoa</taxon>
        <taxon>Spiralia</taxon>
        <taxon>Gnathifera</taxon>
        <taxon>Rotifera</taxon>
        <taxon>Eurotatoria</taxon>
        <taxon>Monogononta</taxon>
        <taxon>Pseudotrocha</taxon>
        <taxon>Ploima</taxon>
        <taxon>Brachionidae</taxon>
        <taxon>Brachionus</taxon>
    </lineage>
</organism>
<proteinExistence type="predicted"/>
<name>A0A3M7T2L2_BRAPC</name>
<dbReference type="EMBL" id="REGN01000407">
    <property type="protein sequence ID" value="RNA42177.1"/>
    <property type="molecule type" value="Genomic_DNA"/>
</dbReference>
<evidence type="ECO:0000313" key="1">
    <source>
        <dbReference type="EMBL" id="RNA42177.1"/>
    </source>
</evidence>
<dbReference type="Proteomes" id="UP000276133">
    <property type="component" value="Unassembled WGS sequence"/>
</dbReference>
<protein>
    <submittedName>
        <fullName evidence="1">Uncharacterized protein</fullName>
    </submittedName>
</protein>
<dbReference type="AlphaFoldDB" id="A0A3M7T2L2"/>
<keyword evidence="2" id="KW-1185">Reference proteome</keyword>
<comment type="caution">
    <text evidence="1">The sequence shown here is derived from an EMBL/GenBank/DDBJ whole genome shotgun (WGS) entry which is preliminary data.</text>
</comment>
<sequence>MSIILNRSERDQQNSFIWCCSIDRAKNLGSVIEKFISKFPESLLFAVHQIKGWSEFALFKPNLIAISNFLNDIIKRIFLDIYFLYKILAFQNTSYSDATDFLFDYRIIKERPKTRASIAKWLEQD</sequence>
<reference evidence="1 2" key="1">
    <citation type="journal article" date="2018" name="Sci. Rep.">
        <title>Genomic signatures of local adaptation to the degree of environmental predictability in rotifers.</title>
        <authorList>
            <person name="Franch-Gras L."/>
            <person name="Hahn C."/>
            <person name="Garcia-Roger E.M."/>
            <person name="Carmona M.J."/>
            <person name="Serra M."/>
            <person name="Gomez A."/>
        </authorList>
    </citation>
    <scope>NUCLEOTIDE SEQUENCE [LARGE SCALE GENOMIC DNA]</scope>
    <source>
        <strain evidence="1">HYR1</strain>
    </source>
</reference>
<evidence type="ECO:0000313" key="2">
    <source>
        <dbReference type="Proteomes" id="UP000276133"/>
    </source>
</evidence>
<accession>A0A3M7T2L2</accession>
<gene>
    <name evidence="1" type="ORF">BpHYR1_026362</name>
</gene>